<protein>
    <submittedName>
        <fullName evidence="1">Uncharacterized protein</fullName>
    </submittedName>
</protein>
<accession>A0A5S3Z3X5</accession>
<reference evidence="1 2" key="1">
    <citation type="submission" date="2017-12" db="EMBL/GenBank/DDBJ databases">
        <authorList>
            <person name="Paulsen S."/>
            <person name="Gram L.K."/>
        </authorList>
    </citation>
    <scope>NUCLEOTIDE SEQUENCE [LARGE SCALE GENOMIC DNA]</scope>
    <source>
        <strain evidence="1 2">S2897</strain>
    </source>
</reference>
<proteinExistence type="predicted"/>
<gene>
    <name evidence="1" type="ORF">CWC05_14150</name>
</gene>
<dbReference type="EMBL" id="PNCG01000014">
    <property type="protein sequence ID" value="TMP86540.1"/>
    <property type="molecule type" value="Genomic_DNA"/>
</dbReference>
<dbReference type="Proteomes" id="UP000305874">
    <property type="component" value="Unassembled WGS sequence"/>
</dbReference>
<dbReference type="AlphaFoldDB" id="A0A5S3Z3X5"/>
<name>A0A5S3Z3X5_9GAMM</name>
<sequence>MKIKLIQLQQQIVSSTFLNEAYFKKDFGVTQKPLLQKTKQAIEHIPMTSFEALLTFQKRYIITYLKQ</sequence>
<evidence type="ECO:0000313" key="2">
    <source>
        <dbReference type="Proteomes" id="UP000305874"/>
    </source>
</evidence>
<reference evidence="2" key="2">
    <citation type="submission" date="2019-06" db="EMBL/GenBank/DDBJ databases">
        <title>Co-occurence of chitin degradation, pigmentation and bioactivity in marine Pseudoalteromonas.</title>
        <authorList>
            <person name="Sonnenschein E.C."/>
            <person name="Bech P.K."/>
        </authorList>
    </citation>
    <scope>NUCLEOTIDE SEQUENCE [LARGE SCALE GENOMIC DNA]</scope>
    <source>
        <strain evidence="2">S2897</strain>
    </source>
</reference>
<evidence type="ECO:0000313" key="1">
    <source>
        <dbReference type="EMBL" id="TMP86540.1"/>
    </source>
</evidence>
<comment type="caution">
    <text evidence="1">The sequence shown here is derived from an EMBL/GenBank/DDBJ whole genome shotgun (WGS) entry which is preliminary data.</text>
</comment>
<organism evidence="1 2">
    <name type="scientific">Pseudoalteromonas ruthenica</name>
    <dbReference type="NCBI Taxonomy" id="151081"/>
    <lineage>
        <taxon>Bacteria</taxon>
        <taxon>Pseudomonadati</taxon>
        <taxon>Pseudomonadota</taxon>
        <taxon>Gammaproteobacteria</taxon>
        <taxon>Alteromonadales</taxon>
        <taxon>Pseudoalteromonadaceae</taxon>
        <taxon>Pseudoalteromonas</taxon>
    </lineage>
</organism>